<feature type="region of interest" description="Disordered" evidence="1">
    <location>
        <begin position="1"/>
        <end position="47"/>
    </location>
</feature>
<dbReference type="Proteomes" id="UP000830055">
    <property type="component" value="Chromosome"/>
</dbReference>
<keyword evidence="3" id="KW-1185">Reference proteome</keyword>
<dbReference type="RefSeq" id="WP_284153564.1">
    <property type="nucleotide sequence ID" value="NZ_AP025516.1"/>
</dbReference>
<evidence type="ECO:0000313" key="2">
    <source>
        <dbReference type="EMBL" id="BDD86477.1"/>
    </source>
</evidence>
<gene>
    <name evidence="2" type="ORF">DPPLL_08420</name>
</gene>
<feature type="compositionally biased region" description="Polar residues" evidence="1">
    <location>
        <begin position="1"/>
        <end position="10"/>
    </location>
</feature>
<evidence type="ECO:0000313" key="3">
    <source>
        <dbReference type="Proteomes" id="UP000830055"/>
    </source>
</evidence>
<sequence length="100" mass="11430">MSGQESSPEMQQGLLGAELSFRTRGDRRAPGDRRVNGERRYDPRGGIARKRSLKAWVRSLTNPRIGVDRRKGEDRRKVEPQKSIGVKTLLTQQELDELSR</sequence>
<proteinExistence type="predicted"/>
<name>A0ABM7W6B3_9BACT</name>
<protein>
    <submittedName>
        <fullName evidence="2">Uncharacterized protein</fullName>
    </submittedName>
</protein>
<accession>A0ABM7W6B3</accession>
<organism evidence="2 3">
    <name type="scientific">Desulfofustis limnaeus</name>
    <dbReference type="NCBI Taxonomy" id="2740163"/>
    <lineage>
        <taxon>Bacteria</taxon>
        <taxon>Pseudomonadati</taxon>
        <taxon>Thermodesulfobacteriota</taxon>
        <taxon>Desulfobulbia</taxon>
        <taxon>Desulfobulbales</taxon>
        <taxon>Desulfocapsaceae</taxon>
        <taxon>Desulfofustis</taxon>
    </lineage>
</organism>
<feature type="compositionally biased region" description="Basic and acidic residues" evidence="1">
    <location>
        <begin position="21"/>
        <end position="43"/>
    </location>
</feature>
<dbReference type="EMBL" id="AP025516">
    <property type="protein sequence ID" value="BDD86477.1"/>
    <property type="molecule type" value="Genomic_DNA"/>
</dbReference>
<evidence type="ECO:0000256" key="1">
    <source>
        <dbReference type="SAM" id="MobiDB-lite"/>
    </source>
</evidence>
<reference evidence="2 3" key="1">
    <citation type="submission" date="2022-01" db="EMBL/GenBank/DDBJ databases">
        <title>Desulfofustis limnae sp. nov., a novel mesophilic sulfate-reducing bacterium isolated from marsh soil.</title>
        <authorList>
            <person name="Watanabe M."/>
            <person name="Takahashi A."/>
            <person name="Kojima H."/>
            <person name="Fukui M."/>
        </authorList>
    </citation>
    <scope>NUCLEOTIDE SEQUENCE [LARGE SCALE GENOMIC DNA]</scope>
    <source>
        <strain evidence="2 3">PPLL</strain>
    </source>
</reference>